<evidence type="ECO:0000313" key="1">
    <source>
        <dbReference type="EMBL" id="EFV46068.2"/>
    </source>
</evidence>
<reference evidence="1 2" key="1">
    <citation type="submission" date="2010-10" db="EMBL/GenBank/DDBJ databases">
        <authorList>
            <consortium name="The Broad Institute Genome Sequencing Platform"/>
            <person name="Ward D."/>
            <person name="Earl A."/>
            <person name="Feldgarden M."/>
            <person name="Young S.K."/>
            <person name="Gargeya S."/>
            <person name="Zeng Q."/>
            <person name="Alvarado L."/>
            <person name="Berlin A."/>
            <person name="Bochicchio J."/>
            <person name="Chapman S.B."/>
            <person name="Chen Z."/>
            <person name="Freedman E."/>
            <person name="Gellesch M."/>
            <person name="Goldberg J."/>
            <person name="Griggs A."/>
            <person name="Gujja S."/>
            <person name="Heilman E."/>
            <person name="Heiman D."/>
            <person name="Howarth C."/>
            <person name="Mehta T."/>
            <person name="Neiman D."/>
            <person name="Pearson M."/>
            <person name="Roberts A."/>
            <person name="Saif S."/>
            <person name="Shea T."/>
            <person name="Shenoy N."/>
            <person name="Sisk P."/>
            <person name="Stolte C."/>
            <person name="Sykes S."/>
            <person name="White J."/>
            <person name="Yandava C."/>
            <person name="Allen-Vercoe E."/>
            <person name="Sibley C."/>
            <person name="Ambrose C.E."/>
            <person name="Strauss J."/>
            <person name="Daigneault M."/>
            <person name="Haas B."/>
            <person name="Nusbaum C."/>
            <person name="Birren B."/>
        </authorList>
    </citation>
    <scope>NUCLEOTIDE SEQUENCE [LARGE SCALE GENOMIC DNA]</scope>
    <source>
        <strain evidence="1 2">3_1_6</strain>
    </source>
</reference>
<organism evidence="1 2">
    <name type="scientific">Bilophila wadsworthia (strain 3_1_6)</name>
    <dbReference type="NCBI Taxonomy" id="563192"/>
    <lineage>
        <taxon>Bacteria</taxon>
        <taxon>Pseudomonadati</taxon>
        <taxon>Thermodesulfobacteriota</taxon>
        <taxon>Desulfovibrionia</taxon>
        <taxon>Desulfovibrionales</taxon>
        <taxon>Desulfovibrionaceae</taxon>
        <taxon>Bilophila</taxon>
    </lineage>
</organism>
<dbReference type="AlphaFoldDB" id="E5Y1N7"/>
<dbReference type="RefSeq" id="WP_016360942.1">
    <property type="nucleotide sequence ID" value="NZ_KE150239.1"/>
</dbReference>
<gene>
    <name evidence="1" type="ORF">HMPREF0179_00108</name>
</gene>
<reference evidence="1 2" key="2">
    <citation type="submission" date="2013-04" db="EMBL/GenBank/DDBJ databases">
        <title>The Genome Sequence of Bilophila wadsworthia 3_1_6.</title>
        <authorList>
            <consortium name="The Broad Institute Genomics Platform"/>
            <person name="Earl A."/>
            <person name="Ward D."/>
            <person name="Feldgarden M."/>
            <person name="Gevers D."/>
            <person name="Sibley C."/>
            <person name="Strauss J."/>
            <person name="Allen-Vercoe E."/>
            <person name="Walker B."/>
            <person name="Young S."/>
            <person name="Zeng Q."/>
            <person name="Gargeya S."/>
            <person name="Fitzgerald M."/>
            <person name="Haas B."/>
            <person name="Abouelleil A."/>
            <person name="Allen A.W."/>
            <person name="Alvarado L."/>
            <person name="Arachchi H.M."/>
            <person name="Berlin A.M."/>
            <person name="Chapman S.B."/>
            <person name="Gainer-Dewar J."/>
            <person name="Goldberg J."/>
            <person name="Griggs A."/>
            <person name="Gujja S."/>
            <person name="Hansen M."/>
            <person name="Howarth C."/>
            <person name="Imamovic A."/>
            <person name="Ireland A."/>
            <person name="Larimer J."/>
            <person name="McCowan C."/>
            <person name="Murphy C."/>
            <person name="Pearson M."/>
            <person name="Poon T.W."/>
            <person name="Priest M."/>
            <person name="Roberts A."/>
            <person name="Saif S."/>
            <person name="Shea T."/>
            <person name="Sisk P."/>
            <person name="Sykes S."/>
            <person name="Wortman J."/>
            <person name="Nusbaum C."/>
            <person name="Birren B."/>
        </authorList>
    </citation>
    <scope>NUCLEOTIDE SEQUENCE [LARGE SCALE GENOMIC DNA]</scope>
    <source>
        <strain evidence="1 2">3_1_6</strain>
    </source>
</reference>
<sequence length="99" mass="10725">MPSLHVKYCGGCRSGYDRAAWFRGVLSAMRALDGSIVLMDNEAGADIRVAVCGCPAQCVSVPPGTHMLHAPYMDGERMEPCDMAAYLLDMASQRNGRDE</sequence>
<dbReference type="GeneID" id="78087094"/>
<proteinExistence type="predicted"/>
<accession>E5Y1N7</accession>
<comment type="caution">
    <text evidence="1">The sequence shown here is derived from an EMBL/GenBank/DDBJ whole genome shotgun (WGS) entry which is preliminary data.</text>
</comment>
<name>E5Y1N7_BILW3</name>
<evidence type="ECO:0000313" key="2">
    <source>
        <dbReference type="Proteomes" id="UP000006034"/>
    </source>
</evidence>
<dbReference type="STRING" id="563192.HMPREF0179_00108"/>
<dbReference type="EMBL" id="ADCP02000002">
    <property type="protein sequence ID" value="EFV46068.2"/>
    <property type="molecule type" value="Genomic_DNA"/>
</dbReference>
<protein>
    <submittedName>
        <fullName evidence="1">Uncharacterized protein</fullName>
    </submittedName>
</protein>
<dbReference type="OrthoDB" id="9801625at2"/>
<keyword evidence="2" id="KW-1185">Reference proteome</keyword>
<dbReference type="HOGENOM" id="CLU_2314719_0_0_7"/>
<dbReference type="Proteomes" id="UP000006034">
    <property type="component" value="Unassembled WGS sequence"/>
</dbReference>